<proteinExistence type="predicted"/>
<gene>
    <name evidence="1" type="ORF">IFJ97_05245</name>
</gene>
<comment type="caution">
    <text evidence="1">The sequence shown here is derived from an EMBL/GenBank/DDBJ whole genome shotgun (WGS) entry which is preliminary data.</text>
</comment>
<name>A0A8J6Y4G0_9BACT</name>
<organism evidence="1 2">
    <name type="scientific">Candidatus Sulfomarinibacter kjeldsenii</name>
    <dbReference type="NCBI Taxonomy" id="2885994"/>
    <lineage>
        <taxon>Bacteria</taxon>
        <taxon>Pseudomonadati</taxon>
        <taxon>Acidobacteriota</taxon>
        <taxon>Thermoanaerobaculia</taxon>
        <taxon>Thermoanaerobaculales</taxon>
        <taxon>Candidatus Sulfomarinibacteraceae</taxon>
        <taxon>Candidatus Sulfomarinibacter</taxon>
    </lineage>
</organism>
<evidence type="ECO:0000313" key="2">
    <source>
        <dbReference type="Proteomes" id="UP000598633"/>
    </source>
</evidence>
<sequence length="132" mass="15092">MRWKYSCPHCEAPLNPDDRVVLQAESGERRFLASLHPQPGNYEVELPPGEEMAPGTRWELFCPVCEKSLVSELSEDLCTLEVTSPGEPHRVYFSRIAGEEATFVVSAEGLLKDYGVHTDRYLEHLVHEKYMR</sequence>
<dbReference type="AlphaFoldDB" id="A0A8J6Y4G0"/>
<dbReference type="EMBL" id="JACXWA010000085">
    <property type="protein sequence ID" value="MBD3870748.1"/>
    <property type="molecule type" value="Genomic_DNA"/>
</dbReference>
<protein>
    <submittedName>
        <fullName evidence="1">Uncharacterized protein</fullName>
    </submittedName>
</protein>
<accession>A0A8J6Y4G0</accession>
<dbReference type="Proteomes" id="UP000598633">
    <property type="component" value="Unassembled WGS sequence"/>
</dbReference>
<reference evidence="1 2" key="1">
    <citation type="submission" date="2020-08" db="EMBL/GenBank/DDBJ databases">
        <title>Acidobacteriota in marine sediments use diverse sulfur dissimilation pathways.</title>
        <authorList>
            <person name="Wasmund K."/>
        </authorList>
    </citation>
    <scope>NUCLEOTIDE SEQUENCE [LARGE SCALE GENOMIC DNA]</scope>
    <source>
        <strain evidence="1">MAG AM3-A</strain>
    </source>
</reference>
<evidence type="ECO:0000313" key="1">
    <source>
        <dbReference type="EMBL" id="MBD3870748.1"/>
    </source>
</evidence>